<dbReference type="STRING" id="543379.A0A232EL67"/>
<reference evidence="1 2" key="1">
    <citation type="journal article" date="2017" name="Curr. Biol.">
        <title>The Evolution of Venom by Co-option of Single-Copy Genes.</title>
        <authorList>
            <person name="Martinson E.O."/>
            <person name="Mrinalini"/>
            <person name="Kelkar Y.D."/>
            <person name="Chang C.H."/>
            <person name="Werren J.H."/>
        </authorList>
    </citation>
    <scope>NUCLEOTIDE SEQUENCE [LARGE SCALE GENOMIC DNA]</scope>
    <source>
        <strain evidence="1 2">Alberta</strain>
        <tissue evidence="1">Whole body</tissue>
    </source>
</reference>
<dbReference type="EMBL" id="NNAY01003614">
    <property type="protein sequence ID" value="OXU19106.1"/>
    <property type="molecule type" value="Genomic_DNA"/>
</dbReference>
<dbReference type="AlphaFoldDB" id="A0A232EL67"/>
<feature type="non-terminal residue" evidence="1">
    <location>
        <position position="1"/>
    </location>
</feature>
<dbReference type="OrthoDB" id="10028922at2759"/>
<organism evidence="1 2">
    <name type="scientific">Trichomalopsis sarcophagae</name>
    <dbReference type="NCBI Taxonomy" id="543379"/>
    <lineage>
        <taxon>Eukaryota</taxon>
        <taxon>Metazoa</taxon>
        <taxon>Ecdysozoa</taxon>
        <taxon>Arthropoda</taxon>
        <taxon>Hexapoda</taxon>
        <taxon>Insecta</taxon>
        <taxon>Pterygota</taxon>
        <taxon>Neoptera</taxon>
        <taxon>Endopterygota</taxon>
        <taxon>Hymenoptera</taxon>
        <taxon>Apocrita</taxon>
        <taxon>Proctotrupomorpha</taxon>
        <taxon>Chalcidoidea</taxon>
        <taxon>Pteromalidae</taxon>
        <taxon>Pteromalinae</taxon>
        <taxon>Trichomalopsis</taxon>
    </lineage>
</organism>
<protein>
    <submittedName>
        <fullName evidence="1">Uncharacterized protein</fullName>
    </submittedName>
</protein>
<gene>
    <name evidence="1" type="ORF">TSAR_005168</name>
</gene>
<proteinExistence type="predicted"/>
<sequence length="115" mass="13372">NNSYLDYFEALLHILSKHKTLYGANNVHNLLNIVGDARVFGCLDNFSAFRFENHVRNIKQLVKKGDKPLQQIHRRLGKIVACKDYLVEINDESFVLQKSYYNGPLLPRYASDKQF</sequence>
<comment type="caution">
    <text evidence="1">The sequence shown here is derived from an EMBL/GenBank/DDBJ whole genome shotgun (WGS) entry which is preliminary data.</text>
</comment>
<name>A0A232EL67_9HYME</name>
<evidence type="ECO:0000313" key="1">
    <source>
        <dbReference type="EMBL" id="OXU19106.1"/>
    </source>
</evidence>
<evidence type="ECO:0000313" key="2">
    <source>
        <dbReference type="Proteomes" id="UP000215335"/>
    </source>
</evidence>
<dbReference type="Proteomes" id="UP000215335">
    <property type="component" value="Unassembled WGS sequence"/>
</dbReference>
<keyword evidence="2" id="KW-1185">Reference proteome</keyword>
<accession>A0A232EL67</accession>